<evidence type="ECO:0000256" key="1">
    <source>
        <dbReference type="SAM" id="MobiDB-lite"/>
    </source>
</evidence>
<proteinExistence type="predicted"/>
<evidence type="ECO:0000313" key="4">
    <source>
        <dbReference type="Proteomes" id="UP000799291"/>
    </source>
</evidence>
<feature type="compositionally biased region" description="Basic and acidic residues" evidence="1">
    <location>
        <begin position="695"/>
        <end position="707"/>
    </location>
</feature>
<feature type="region of interest" description="Disordered" evidence="1">
    <location>
        <begin position="548"/>
        <end position="579"/>
    </location>
</feature>
<dbReference type="AlphaFoldDB" id="A0A6G1J3S1"/>
<feature type="transmembrane region" description="Helical" evidence="2">
    <location>
        <begin position="267"/>
        <end position="289"/>
    </location>
</feature>
<keyword evidence="2" id="KW-1133">Transmembrane helix</keyword>
<feature type="region of interest" description="Disordered" evidence="1">
    <location>
        <begin position="592"/>
        <end position="724"/>
    </location>
</feature>
<feature type="compositionally biased region" description="Pro residues" evidence="1">
    <location>
        <begin position="393"/>
        <end position="406"/>
    </location>
</feature>
<evidence type="ECO:0000256" key="2">
    <source>
        <dbReference type="SAM" id="Phobius"/>
    </source>
</evidence>
<keyword evidence="4" id="KW-1185">Reference proteome</keyword>
<protein>
    <submittedName>
        <fullName evidence="3">Uncharacterized protein</fullName>
    </submittedName>
</protein>
<sequence>MAPHPAATPAPFPAASPAPFPQTTYAPQQFTTVAPLPTTFVPPTECATNLPTVFAGTCVELGDCSQYNEADFSTSAFAHDNLVYWNTDIALTGALSCYPSGYQALREFYFSPAAGCPAGYRTMTWYSAHASVTADYAAICCPADYSKLTYNTYNSAYYCSSSFTSGASGVAIAMGGASRLDGDWYEWLSTISTSTFSTFPAGMVTLNRLALALEIRIPTTWISGTPTISAIAAFPSPTETSPTNSTGEPPPNPIWYIKDGKPHLFKLNFPTTVVVMILLVIAAGIFIYLCVKCCCCDIPPPPRPSPIIQPSLCEHKSLAFCTTSRENKCCGCEDKRYYQMERTTRVQIYCASCRLYWKSGAPYVPTWWDLPSKPAPVPAPRKITPVQPTVQKPTPPNPTFANPTPPEVNSSIPAQLSKPKYCAHMSATRCLLPSPDERCCTCQDEKRRPHALSKSQRIQLYCTNCFAYWPHKPDYQLPAWWRRHDIDKSPTTIVIHAKFDSSTCQFAWHGKRAVTSSKYPPLAEAITGEMKDWGPTTAAPRFHVAVGGRIRNPPLGRDPRETPGEVLAQNKKSPVTSRRARRVRVSLNPFRLDTNSQHTGLPPIGDMKDNDGFEMTEKGIATPDEGDDEQEEPVPNNITDHGPARWAPTFQVPPSSPPPASTPTTSMRERLGLTGNPGSGDRKNGESSRAVSHTPEPREPKKWDRGLQRNAPKFAVGPDGSVAE</sequence>
<name>A0A6G1J3S1_9PLEO</name>
<accession>A0A6G1J3S1</accession>
<organism evidence="3 4">
    <name type="scientific">Lentithecium fluviatile CBS 122367</name>
    <dbReference type="NCBI Taxonomy" id="1168545"/>
    <lineage>
        <taxon>Eukaryota</taxon>
        <taxon>Fungi</taxon>
        <taxon>Dikarya</taxon>
        <taxon>Ascomycota</taxon>
        <taxon>Pezizomycotina</taxon>
        <taxon>Dothideomycetes</taxon>
        <taxon>Pleosporomycetidae</taxon>
        <taxon>Pleosporales</taxon>
        <taxon>Massarineae</taxon>
        <taxon>Lentitheciaceae</taxon>
        <taxon>Lentithecium</taxon>
    </lineage>
</organism>
<dbReference type="OrthoDB" id="4770059at2759"/>
<keyword evidence="2" id="KW-0472">Membrane</keyword>
<dbReference type="EMBL" id="MU005579">
    <property type="protein sequence ID" value="KAF2685162.1"/>
    <property type="molecule type" value="Genomic_DNA"/>
</dbReference>
<evidence type="ECO:0000313" key="3">
    <source>
        <dbReference type="EMBL" id="KAF2685162.1"/>
    </source>
</evidence>
<feature type="compositionally biased region" description="Basic and acidic residues" evidence="1">
    <location>
        <begin position="606"/>
        <end position="617"/>
    </location>
</feature>
<reference evidence="3" key="1">
    <citation type="journal article" date="2020" name="Stud. Mycol.">
        <title>101 Dothideomycetes genomes: a test case for predicting lifestyles and emergence of pathogens.</title>
        <authorList>
            <person name="Haridas S."/>
            <person name="Albert R."/>
            <person name="Binder M."/>
            <person name="Bloem J."/>
            <person name="Labutti K."/>
            <person name="Salamov A."/>
            <person name="Andreopoulos B."/>
            <person name="Baker S."/>
            <person name="Barry K."/>
            <person name="Bills G."/>
            <person name="Bluhm B."/>
            <person name="Cannon C."/>
            <person name="Castanera R."/>
            <person name="Culley D."/>
            <person name="Daum C."/>
            <person name="Ezra D."/>
            <person name="Gonzalez J."/>
            <person name="Henrissat B."/>
            <person name="Kuo A."/>
            <person name="Liang C."/>
            <person name="Lipzen A."/>
            <person name="Lutzoni F."/>
            <person name="Magnuson J."/>
            <person name="Mondo S."/>
            <person name="Nolan M."/>
            <person name="Ohm R."/>
            <person name="Pangilinan J."/>
            <person name="Park H.-J."/>
            <person name="Ramirez L."/>
            <person name="Alfaro M."/>
            <person name="Sun H."/>
            <person name="Tritt A."/>
            <person name="Yoshinaga Y."/>
            <person name="Zwiers L.-H."/>
            <person name="Turgeon B."/>
            <person name="Goodwin S."/>
            <person name="Spatafora J."/>
            <person name="Crous P."/>
            <person name="Grigoriev I."/>
        </authorList>
    </citation>
    <scope>NUCLEOTIDE SEQUENCE</scope>
    <source>
        <strain evidence="3">CBS 122367</strain>
    </source>
</reference>
<gene>
    <name evidence="3" type="ORF">K458DRAFT_486800</name>
</gene>
<dbReference type="Proteomes" id="UP000799291">
    <property type="component" value="Unassembled WGS sequence"/>
</dbReference>
<feature type="region of interest" description="Disordered" evidence="1">
    <location>
        <begin position="386"/>
        <end position="408"/>
    </location>
</feature>
<keyword evidence="2" id="KW-0812">Transmembrane</keyword>